<dbReference type="EMBL" id="JAGTXB010000011">
    <property type="protein sequence ID" value="MBS0029994.1"/>
    <property type="molecule type" value="Genomic_DNA"/>
</dbReference>
<dbReference type="Proteomes" id="UP000676386">
    <property type="component" value="Unassembled WGS sequence"/>
</dbReference>
<dbReference type="RefSeq" id="WP_211975126.1">
    <property type="nucleotide sequence ID" value="NZ_CBFHAM010000017.1"/>
</dbReference>
<organism evidence="2 3">
    <name type="scientific">Chitinophaga hostae</name>
    <dbReference type="NCBI Taxonomy" id="2831022"/>
    <lineage>
        <taxon>Bacteria</taxon>
        <taxon>Pseudomonadati</taxon>
        <taxon>Bacteroidota</taxon>
        <taxon>Chitinophagia</taxon>
        <taxon>Chitinophagales</taxon>
        <taxon>Chitinophagaceae</taxon>
        <taxon>Chitinophaga</taxon>
    </lineage>
</organism>
<evidence type="ECO:0000313" key="3">
    <source>
        <dbReference type="Proteomes" id="UP000676386"/>
    </source>
</evidence>
<accession>A0ABS5J446</accession>
<protein>
    <submittedName>
        <fullName evidence="2">Uncharacterized protein</fullName>
    </submittedName>
</protein>
<evidence type="ECO:0000256" key="1">
    <source>
        <dbReference type="SAM" id="Phobius"/>
    </source>
</evidence>
<gene>
    <name evidence="2" type="ORF">KE626_21900</name>
</gene>
<proteinExistence type="predicted"/>
<comment type="caution">
    <text evidence="2">The sequence shown here is derived from an EMBL/GenBank/DDBJ whole genome shotgun (WGS) entry which is preliminary data.</text>
</comment>
<keyword evidence="3" id="KW-1185">Reference proteome</keyword>
<feature type="transmembrane region" description="Helical" evidence="1">
    <location>
        <begin position="44"/>
        <end position="62"/>
    </location>
</feature>
<keyword evidence="1" id="KW-0472">Membrane</keyword>
<evidence type="ECO:0000313" key="2">
    <source>
        <dbReference type="EMBL" id="MBS0029994.1"/>
    </source>
</evidence>
<reference evidence="2 3" key="1">
    <citation type="submission" date="2021-04" db="EMBL/GenBank/DDBJ databases">
        <title>Chitinophaga sp. nov., isolated from the rhizosphere soil.</title>
        <authorList>
            <person name="He S."/>
        </authorList>
    </citation>
    <scope>NUCLEOTIDE SEQUENCE [LARGE SCALE GENOMIC DNA]</scope>
    <source>
        <strain evidence="2 3">2R12</strain>
    </source>
</reference>
<name>A0ABS5J446_9BACT</name>
<sequence>MRSFIQMLLALLTLTGMTWAVWQGYLLLRQEQLGLPDGMRSAVIVFAILAIICTFMIANAIGNHSSRIFKGHQLPYRTALYEKCLVEWQAVLDEFEEDQDVKVDLRLRELEGRLALQASPKVIKLFREMQRAAGAEGLHTAISADLMQRLILAMREDLGQESDYFVRKEIQQLFK</sequence>
<keyword evidence="1" id="KW-0812">Transmembrane</keyword>
<keyword evidence="1" id="KW-1133">Transmembrane helix</keyword>